<dbReference type="Pfam" id="PF00931">
    <property type="entry name" value="NB-ARC"/>
    <property type="match status" value="1"/>
</dbReference>
<dbReference type="PRINTS" id="PR00364">
    <property type="entry name" value="DISEASERSIST"/>
</dbReference>
<evidence type="ECO:0000313" key="4">
    <source>
        <dbReference type="Proteomes" id="UP001189624"/>
    </source>
</evidence>
<dbReference type="GO" id="GO:0043531">
    <property type="term" value="F:ADP binding"/>
    <property type="evidence" value="ECO:0007669"/>
    <property type="project" value="InterPro"/>
</dbReference>
<dbReference type="AlphaFoldDB" id="A0AA86SYE3"/>
<proteinExistence type="predicted"/>
<feature type="domain" description="NB-ARC" evidence="2">
    <location>
        <begin position="134"/>
        <end position="269"/>
    </location>
</feature>
<name>A0AA86SYE3_9FABA</name>
<accession>A0AA86SYE3</accession>
<dbReference type="PANTHER" id="PTHR36766:SF40">
    <property type="entry name" value="DISEASE RESISTANCE PROTEIN RGA3"/>
    <property type="match status" value="1"/>
</dbReference>
<reference evidence="3" key="1">
    <citation type="submission" date="2023-10" db="EMBL/GenBank/DDBJ databases">
        <authorList>
            <person name="Domelevo Entfellner J.-B."/>
        </authorList>
    </citation>
    <scope>NUCLEOTIDE SEQUENCE</scope>
</reference>
<dbReference type="Gene3D" id="3.40.50.300">
    <property type="entry name" value="P-loop containing nucleotide triphosphate hydrolases"/>
    <property type="match status" value="1"/>
</dbReference>
<evidence type="ECO:0000256" key="1">
    <source>
        <dbReference type="ARBA" id="ARBA00022821"/>
    </source>
</evidence>
<dbReference type="Gramene" id="rna-AYBTSS11_LOCUS20161">
    <property type="protein sequence ID" value="CAJ1964160.1"/>
    <property type="gene ID" value="gene-AYBTSS11_LOCUS20161"/>
</dbReference>
<dbReference type="InterPro" id="IPR027417">
    <property type="entry name" value="P-loop_NTPase"/>
</dbReference>
<dbReference type="Proteomes" id="UP001189624">
    <property type="component" value="Chromosome 6"/>
</dbReference>
<dbReference type="SUPFAM" id="SSF52540">
    <property type="entry name" value="P-loop containing nucleoside triphosphate hydrolases"/>
    <property type="match status" value="1"/>
</dbReference>
<dbReference type="InterPro" id="IPR002182">
    <property type="entry name" value="NB-ARC"/>
</dbReference>
<dbReference type="PANTHER" id="PTHR36766">
    <property type="entry name" value="PLANT BROAD-SPECTRUM MILDEW RESISTANCE PROTEIN RPW8"/>
    <property type="match status" value="1"/>
</dbReference>
<protein>
    <recommendedName>
        <fullName evidence="2">NB-ARC domain-containing protein</fullName>
    </recommendedName>
</protein>
<evidence type="ECO:0000259" key="2">
    <source>
        <dbReference type="Pfam" id="PF00931"/>
    </source>
</evidence>
<sequence length="366" mass="41906">MASDMAEFLKENFLVSVQDSEFTSPSPTINSLLNDIKNEFIENKGFWSPPPAASLSDLYQMDHVIAECRSNKRIFSKFSRLDLVRTNERVLNNIKHNLLSMEKSEVNANSTSTLYSSCMYLTINDTPTLSVFDMEIEKIVDWLQPNDGFKAIGVHGMCGTGKTTVAKRVLNDPRVRRKYEKPIWVCLYDLKSREEMDIRIVKEILELLDDDPDLLTEEPEDNWLVNKLHDKLMAQKKYLIVLDGVWHCNDWFNDLLYVDESGGDTSKVLLFSQALPKHTGGAVIVTSRQKEVTTKLVHEENLIHLGPWDDTILKEVVKEYLKRHVFKSPVEITQEKIDCVAYHCHGNPFVAATLSGWIAEQITKKV</sequence>
<evidence type="ECO:0000313" key="3">
    <source>
        <dbReference type="EMBL" id="CAJ1964160.1"/>
    </source>
</evidence>
<organism evidence="3 4">
    <name type="scientific">Sphenostylis stenocarpa</name>
    <dbReference type="NCBI Taxonomy" id="92480"/>
    <lineage>
        <taxon>Eukaryota</taxon>
        <taxon>Viridiplantae</taxon>
        <taxon>Streptophyta</taxon>
        <taxon>Embryophyta</taxon>
        <taxon>Tracheophyta</taxon>
        <taxon>Spermatophyta</taxon>
        <taxon>Magnoliopsida</taxon>
        <taxon>eudicotyledons</taxon>
        <taxon>Gunneridae</taxon>
        <taxon>Pentapetalae</taxon>
        <taxon>rosids</taxon>
        <taxon>fabids</taxon>
        <taxon>Fabales</taxon>
        <taxon>Fabaceae</taxon>
        <taxon>Papilionoideae</taxon>
        <taxon>50 kb inversion clade</taxon>
        <taxon>NPAAA clade</taxon>
        <taxon>indigoferoid/millettioid clade</taxon>
        <taxon>Phaseoleae</taxon>
        <taxon>Sphenostylis</taxon>
    </lineage>
</organism>
<keyword evidence="1" id="KW-0611">Plant defense</keyword>
<gene>
    <name evidence="3" type="ORF">AYBTSS11_LOCUS20161</name>
</gene>
<dbReference type="EMBL" id="OY731403">
    <property type="protein sequence ID" value="CAJ1964160.1"/>
    <property type="molecule type" value="Genomic_DNA"/>
</dbReference>
<dbReference type="GO" id="GO:0006952">
    <property type="term" value="P:defense response"/>
    <property type="evidence" value="ECO:0007669"/>
    <property type="project" value="UniProtKB-KW"/>
</dbReference>
<keyword evidence="4" id="KW-1185">Reference proteome</keyword>